<gene>
    <name evidence="2" type="ORF">SAMN06295900_113151</name>
</gene>
<dbReference type="PROSITE" id="PS50053">
    <property type="entry name" value="UBIQUITIN_2"/>
    <property type="match status" value="1"/>
</dbReference>
<dbReference type="Gene3D" id="3.10.20.90">
    <property type="entry name" value="Phosphatidylinositol 3-kinase Catalytic Subunit, Chain A, domain 1"/>
    <property type="match status" value="1"/>
</dbReference>
<evidence type="ECO:0000259" key="1">
    <source>
        <dbReference type="PROSITE" id="PS50053"/>
    </source>
</evidence>
<evidence type="ECO:0000313" key="3">
    <source>
        <dbReference type="Proteomes" id="UP000192911"/>
    </source>
</evidence>
<reference evidence="3" key="1">
    <citation type="submission" date="2017-04" db="EMBL/GenBank/DDBJ databases">
        <authorList>
            <person name="Varghese N."/>
            <person name="Submissions S."/>
        </authorList>
    </citation>
    <scope>NUCLEOTIDE SEQUENCE [LARGE SCALE GENOMIC DNA]</scope>
    <source>
        <strain evidence="3">Ballard 720</strain>
    </source>
</reference>
<feature type="domain" description="Ubiquitin-like" evidence="1">
    <location>
        <begin position="263"/>
        <end position="329"/>
    </location>
</feature>
<dbReference type="GeneID" id="95553290"/>
<dbReference type="EMBL" id="FXAH01000013">
    <property type="protein sequence ID" value="SMF64052.1"/>
    <property type="molecule type" value="Genomic_DNA"/>
</dbReference>
<protein>
    <submittedName>
        <fullName evidence="2">Ubiquitin family protein</fullName>
    </submittedName>
</protein>
<dbReference type="InterPro" id="IPR000626">
    <property type="entry name" value="Ubiquitin-like_dom"/>
</dbReference>
<dbReference type="InterPro" id="IPR029071">
    <property type="entry name" value="Ubiquitin-like_domsf"/>
</dbReference>
<dbReference type="RefSeq" id="WP_158243474.1">
    <property type="nucleotide sequence ID" value="NZ_BSQD01000007.1"/>
</dbReference>
<evidence type="ECO:0000313" key="2">
    <source>
        <dbReference type="EMBL" id="SMF64052.1"/>
    </source>
</evidence>
<dbReference type="Pfam" id="PF00240">
    <property type="entry name" value="ubiquitin"/>
    <property type="match status" value="1"/>
</dbReference>
<proteinExistence type="predicted"/>
<accession>A0A1X7G516</accession>
<dbReference type="SUPFAM" id="SSF54236">
    <property type="entry name" value="Ubiquitin-like"/>
    <property type="match status" value="1"/>
</dbReference>
<organism evidence="2 3">
    <name type="scientific">Trinickia caryophylli</name>
    <name type="common">Paraburkholderia caryophylli</name>
    <dbReference type="NCBI Taxonomy" id="28094"/>
    <lineage>
        <taxon>Bacteria</taxon>
        <taxon>Pseudomonadati</taxon>
        <taxon>Pseudomonadota</taxon>
        <taxon>Betaproteobacteria</taxon>
        <taxon>Burkholderiales</taxon>
        <taxon>Burkholderiaceae</taxon>
        <taxon>Trinickia</taxon>
    </lineage>
</organism>
<dbReference type="STRING" id="28094.SAMN06295900_113151"/>
<dbReference type="Proteomes" id="UP000192911">
    <property type="component" value="Unassembled WGS sequence"/>
</dbReference>
<keyword evidence="3" id="KW-1185">Reference proteome</keyword>
<dbReference type="CDD" id="cd17039">
    <property type="entry name" value="Ubl_ubiquitin_like"/>
    <property type="match status" value="1"/>
</dbReference>
<dbReference type="AlphaFoldDB" id="A0A1X7G516"/>
<name>A0A1X7G516_TRICW</name>
<sequence>MSTNPDLLVVALPDRIAKARAYLGALSHIRLFPVFVKTSATDMGGMGHLSASRQSIDNLLLLGFRGTIEVVYTNNGYNEDAFRDMFPAFAQGGEFTGPSGERARIEYIPMYSVPSSNVLGMRRVREEEDPFHRHEKNTDRYPRRAVQLINNWDKGAFDPSPIAEILQSTREQAPSLDLDPANARYIVNLQAFGWGDMGRRFVFDNDSSAGYDIDVPTDGIVGYLRSSCPDPIGDAAHQGRERLREAIRALMRKNPVLKVNAPLQVLVCGLSSRTLAIDCRLGTTVAQLKRLIWNKTAIPPNAQFLTHNAKPLADAKTLYESGVVHGDIVRGNVRGGTLPLDPGDEDSDLVTGAPQGKLLDANTIATLTAILEASALGLCDLLPGYGFHNSGRHSLDTIALAARKAQTELEPRRPVVFLSLRHTLEPSPTLLNDERPRLQYMKADDPQTPGRLADLRAGQVAIVVAGAIPGAIFNQLALSATLPIALEGAGTASFAIEQGIPYIALANNASIVDARIEPAISQTLREIADCLSARDPASEAQIEQLAKLMVASRNDHSSVTRYFRGLKTEIHKPERHQMAAAFERLYDLTPSTVSVSRAQTQASTAASGDALNFTVVFSKAPHDFTADALALTGTGTVDLTQAVKTIALLTAPPAGASSPVAVAYNVAVNGATGIGNVTAQIGSGAVRDLGQRNFLATSASDSSNIVTLQ</sequence>